<dbReference type="GeneID" id="41959790"/>
<organism evidence="2 3">
    <name type="scientific">Pyricularia grisea</name>
    <name type="common">Crabgrass-specific blast fungus</name>
    <name type="synonym">Magnaporthe grisea</name>
    <dbReference type="NCBI Taxonomy" id="148305"/>
    <lineage>
        <taxon>Eukaryota</taxon>
        <taxon>Fungi</taxon>
        <taxon>Dikarya</taxon>
        <taxon>Ascomycota</taxon>
        <taxon>Pezizomycotina</taxon>
        <taxon>Sordariomycetes</taxon>
        <taxon>Sordariomycetidae</taxon>
        <taxon>Magnaporthales</taxon>
        <taxon>Pyriculariaceae</taxon>
        <taxon>Pyricularia</taxon>
    </lineage>
</organism>
<gene>
    <name evidence="3" type="ORF">PgNI_04840</name>
</gene>
<sequence length="230" mass="24506">MARANPRSRDGFDPGDDFSPVPGPHRQQQSSRPPQNHYFERPKPQYEQASAGDFVSTGASFRGDRVTDGTQCLQDAINGAAGRWIVFVDAGTYILTDTPTIPPGSRIVGENWAQLTTTGANFADETCVPPFSGSIPPPLVDEFEPPTASIKAVQAGQKGTADLQDLIFTSKGETAGGYSLSSGTWKPRGQARPAYRIATLGWAAQIAVDSHIECPPLRAGVASGEIFCNI</sequence>
<dbReference type="SUPFAM" id="SSF51126">
    <property type="entry name" value="Pectin lyase-like"/>
    <property type="match status" value="1"/>
</dbReference>
<dbReference type="Gene3D" id="2.160.20.10">
    <property type="entry name" value="Single-stranded right-handed beta-helix, Pectin lyase-like"/>
    <property type="match status" value="1"/>
</dbReference>
<dbReference type="InterPro" id="IPR011050">
    <property type="entry name" value="Pectin_lyase_fold/virulence"/>
</dbReference>
<accession>A0A6P8BEG8</accession>
<reference evidence="3" key="2">
    <citation type="submission" date="2019-10" db="EMBL/GenBank/DDBJ databases">
        <authorList>
            <consortium name="NCBI Genome Project"/>
        </authorList>
    </citation>
    <scope>NUCLEOTIDE SEQUENCE</scope>
    <source>
        <strain evidence="3">NI907</strain>
    </source>
</reference>
<name>A0A6P8BEG8_PYRGI</name>
<feature type="region of interest" description="Disordered" evidence="1">
    <location>
        <begin position="1"/>
        <end position="45"/>
    </location>
</feature>
<dbReference type="Proteomes" id="UP000515153">
    <property type="component" value="Unplaced"/>
</dbReference>
<reference evidence="3" key="3">
    <citation type="submission" date="2025-08" db="UniProtKB">
        <authorList>
            <consortium name="RefSeq"/>
        </authorList>
    </citation>
    <scope>IDENTIFICATION</scope>
    <source>
        <strain evidence="3">NI907</strain>
    </source>
</reference>
<proteinExistence type="predicted"/>
<evidence type="ECO:0000256" key="1">
    <source>
        <dbReference type="SAM" id="MobiDB-lite"/>
    </source>
</evidence>
<dbReference type="KEGG" id="pgri:PgNI_04840"/>
<feature type="compositionally biased region" description="Low complexity" evidence="1">
    <location>
        <begin position="26"/>
        <end position="35"/>
    </location>
</feature>
<protein>
    <recommendedName>
        <fullName evidence="4">Pectate lyase superfamily protein domain-containing protein</fullName>
    </recommendedName>
</protein>
<evidence type="ECO:0000313" key="2">
    <source>
        <dbReference type="Proteomes" id="UP000515153"/>
    </source>
</evidence>
<dbReference type="AlphaFoldDB" id="A0A6P8BEG8"/>
<keyword evidence="2" id="KW-1185">Reference proteome</keyword>
<dbReference type="RefSeq" id="XP_030985506.1">
    <property type="nucleotide sequence ID" value="XM_031124881.1"/>
</dbReference>
<reference evidence="3" key="1">
    <citation type="journal article" date="2019" name="Mol. Biol. Evol.">
        <title>Blast fungal genomes show frequent chromosomal changes, gene gains and losses, and effector gene turnover.</title>
        <authorList>
            <person name="Gomez Luciano L.B."/>
            <person name="Jason Tsai I."/>
            <person name="Chuma I."/>
            <person name="Tosa Y."/>
            <person name="Chen Y.H."/>
            <person name="Li J.Y."/>
            <person name="Li M.Y."/>
            <person name="Jade Lu M.Y."/>
            <person name="Nakayashiki H."/>
            <person name="Li W.H."/>
        </authorList>
    </citation>
    <scope>NUCLEOTIDE SEQUENCE</scope>
    <source>
        <strain evidence="3">NI907</strain>
    </source>
</reference>
<evidence type="ECO:0008006" key="4">
    <source>
        <dbReference type="Google" id="ProtNLM"/>
    </source>
</evidence>
<evidence type="ECO:0000313" key="3">
    <source>
        <dbReference type="RefSeq" id="XP_030985506.1"/>
    </source>
</evidence>
<dbReference type="InterPro" id="IPR012334">
    <property type="entry name" value="Pectin_lyas_fold"/>
</dbReference>